<dbReference type="Pfam" id="PF18955">
    <property type="entry name" value="DUF5698"/>
    <property type="match status" value="1"/>
</dbReference>
<comment type="similarity">
    <text evidence="6">Belongs to the UPF0316 family.</text>
</comment>
<evidence type="ECO:0000313" key="9">
    <source>
        <dbReference type="EMBL" id="KYO68705.1"/>
    </source>
</evidence>
<dbReference type="Proteomes" id="UP000075737">
    <property type="component" value="Unassembled WGS sequence"/>
</dbReference>
<evidence type="ECO:0000259" key="8">
    <source>
        <dbReference type="Pfam" id="PF18955"/>
    </source>
</evidence>
<evidence type="ECO:0000256" key="3">
    <source>
        <dbReference type="ARBA" id="ARBA00022692"/>
    </source>
</evidence>
<dbReference type="InterPro" id="IPR019264">
    <property type="entry name" value="DUF2179"/>
</dbReference>
<dbReference type="HAMAP" id="MF_01515">
    <property type="entry name" value="UPF0316"/>
    <property type="match status" value="1"/>
</dbReference>
<evidence type="ECO:0000259" key="7">
    <source>
        <dbReference type="Pfam" id="PF10035"/>
    </source>
</evidence>
<proteinExistence type="inferred from homology"/>
<dbReference type="InterPro" id="IPR022930">
    <property type="entry name" value="UPF0316"/>
</dbReference>
<evidence type="ECO:0000313" key="10">
    <source>
        <dbReference type="Proteomes" id="UP000075737"/>
    </source>
</evidence>
<dbReference type="RefSeq" id="WP_187694802.1">
    <property type="nucleotide sequence ID" value="NZ_LOHZ01000015.1"/>
</dbReference>
<dbReference type="CDD" id="cd16381">
    <property type="entry name" value="YitT_C_like_1"/>
    <property type="match status" value="1"/>
</dbReference>
<dbReference type="STRING" id="520767.ATZ99_02170"/>
<protein>
    <recommendedName>
        <fullName evidence="6">UPF0316 protein ATZ99_02170</fullName>
    </recommendedName>
</protein>
<reference evidence="9 10" key="1">
    <citation type="submission" date="2015-12" db="EMBL/GenBank/DDBJ databases">
        <title>Draft genome of Thermovenabulum gondwanense isolated from a red thermophilic microbial mat colonisisng an outflow channel of a bore well.</title>
        <authorList>
            <person name="Patel B.K."/>
        </authorList>
    </citation>
    <scope>NUCLEOTIDE SEQUENCE [LARGE SCALE GENOMIC DNA]</scope>
    <source>
        <strain evidence="9 10">R270</strain>
    </source>
</reference>
<evidence type="ECO:0000256" key="4">
    <source>
        <dbReference type="ARBA" id="ARBA00022989"/>
    </source>
</evidence>
<evidence type="ECO:0000256" key="6">
    <source>
        <dbReference type="HAMAP-Rule" id="MF_01515"/>
    </source>
</evidence>
<keyword evidence="10" id="KW-1185">Reference proteome</keyword>
<accession>A0A162N2G6</accession>
<evidence type="ECO:0000256" key="5">
    <source>
        <dbReference type="ARBA" id="ARBA00023136"/>
    </source>
</evidence>
<dbReference type="GO" id="GO:0005886">
    <property type="term" value="C:plasma membrane"/>
    <property type="evidence" value="ECO:0007669"/>
    <property type="project" value="UniProtKB-SubCell"/>
</dbReference>
<dbReference type="InterPro" id="IPR044035">
    <property type="entry name" value="DUF5698"/>
</dbReference>
<evidence type="ECO:0000256" key="1">
    <source>
        <dbReference type="ARBA" id="ARBA00004651"/>
    </source>
</evidence>
<name>A0A162N2G6_9FIRM</name>
<keyword evidence="4 6" id="KW-1133">Transmembrane helix</keyword>
<feature type="transmembrane region" description="Helical" evidence="6">
    <location>
        <begin position="36"/>
        <end position="56"/>
    </location>
</feature>
<keyword evidence="5 6" id="KW-0472">Membrane</keyword>
<dbReference type="PANTHER" id="PTHR40060">
    <property type="entry name" value="UPF0316 PROTEIN YEBE"/>
    <property type="match status" value="1"/>
</dbReference>
<dbReference type="EMBL" id="LOHZ01000015">
    <property type="protein sequence ID" value="KYO68705.1"/>
    <property type="molecule type" value="Genomic_DNA"/>
</dbReference>
<feature type="domain" description="DUF2179" evidence="7">
    <location>
        <begin position="110"/>
        <end position="162"/>
    </location>
</feature>
<feature type="domain" description="DUF5698" evidence="8">
    <location>
        <begin position="22"/>
        <end position="78"/>
    </location>
</feature>
<evidence type="ECO:0000256" key="2">
    <source>
        <dbReference type="ARBA" id="ARBA00022475"/>
    </source>
</evidence>
<comment type="subcellular location">
    <subcellularLocation>
        <location evidence="1 6">Cell membrane</location>
        <topology evidence="1 6">Multi-pass membrane protein</topology>
    </subcellularLocation>
</comment>
<dbReference type="Gene3D" id="3.30.70.120">
    <property type="match status" value="1"/>
</dbReference>
<dbReference type="PATRIC" id="fig|520767.4.peg.223"/>
<sequence>MSPIAGYLFIFFARVADVSLATIRTIMIVKGHRLQAAIIGFFEVIIYITALTQVVGKLNNPLNLLSYALGFATGNFVGSFIEEKLALGYTTVQVITQRSRLCEKIRNCGFGVTTLNGMGKEGIREVLMISTARKDLPKLISLIEEEDDTAFITVLDTKSAKGGYFKQNK</sequence>
<organism evidence="9 10">
    <name type="scientific">Thermovenabulum gondwanense</name>
    <dbReference type="NCBI Taxonomy" id="520767"/>
    <lineage>
        <taxon>Bacteria</taxon>
        <taxon>Bacillati</taxon>
        <taxon>Bacillota</taxon>
        <taxon>Clostridia</taxon>
        <taxon>Thermosediminibacterales</taxon>
        <taxon>Thermosediminibacteraceae</taxon>
        <taxon>Thermovenabulum</taxon>
    </lineage>
</organism>
<keyword evidence="2 6" id="KW-1003">Cell membrane</keyword>
<dbReference type="InterPro" id="IPR015867">
    <property type="entry name" value="N-reg_PII/ATP_PRibTrfase_C"/>
</dbReference>
<dbReference type="AlphaFoldDB" id="A0A162N2G6"/>
<comment type="caution">
    <text evidence="9">The sequence shown here is derived from an EMBL/GenBank/DDBJ whole genome shotgun (WGS) entry which is preliminary data.</text>
</comment>
<gene>
    <name evidence="9" type="ORF">ATZ99_02170</name>
</gene>
<dbReference type="PANTHER" id="PTHR40060:SF1">
    <property type="entry name" value="UPF0316 PROTEIN YEBE"/>
    <property type="match status" value="1"/>
</dbReference>
<dbReference type="Pfam" id="PF10035">
    <property type="entry name" value="DUF2179"/>
    <property type="match status" value="1"/>
</dbReference>
<feature type="transmembrane region" description="Helical" evidence="6">
    <location>
        <begin position="6"/>
        <end position="29"/>
    </location>
</feature>
<dbReference type="NCBIfam" id="NF003194">
    <property type="entry name" value="PRK04164.1-5"/>
    <property type="match status" value="1"/>
</dbReference>
<keyword evidence="3 6" id="KW-0812">Transmembrane</keyword>